<gene>
    <name evidence="12" type="ORF">ENU78_01520</name>
</gene>
<feature type="transmembrane region" description="Helical" evidence="9">
    <location>
        <begin position="284"/>
        <end position="303"/>
    </location>
</feature>
<evidence type="ECO:0000256" key="2">
    <source>
        <dbReference type="ARBA" id="ARBA00022448"/>
    </source>
</evidence>
<sequence>MKRLKKYIRHNLHFFISAIFCAILALSLDMFNPKIVELIVDRVIIKNNMELLPRLLLFMTLITFSRVILGYFKEYFMDLGGSRLAYELRVDLFEHLQKLPFSFFDGINTGELMSRIKEDIDNVWFTFGFGLVFFIEQLFYFLIASVILFSINWKLTLIVLTLIPFIGYIAYKLERENDEVYGEISDQGVRLNTTAQEDIAGIRVVKSFGREKYEIERFFEENKKNFELNVKQAKIFAKYFPWMDFLTNISIALAITLGGLWVIGDKMSVGTLVAYSGYVSMIVWPVRLGGWIVNMLAQCVASLKKIERLFRERPEKDFIGERIEVKGIRGEVLFKNVSFKYKDEYVLKNITFHIKPGKTLAIMGLTGSGKTTIVNLLGRFYEPWEGEILIDGMDIRKIDLKTLRENIAYVPQDVFLFSDTVRENIKLGKELDEKIIEKALKDAKALQFVRNLPEGLETIIGERGLGLSGGQKQRLTIARALARVLIGSAKILVLDDVTSALDMETELYIQKALEEYNLTKIIIAHRVSAVKNADEIIVLEKGEIVERGTHEELLSLKGRYYETYQEQYGKYVFMEEEPV</sequence>
<dbReference type="InterPro" id="IPR017871">
    <property type="entry name" value="ABC_transporter-like_CS"/>
</dbReference>
<dbReference type="FunFam" id="3.40.50.300:FF:000221">
    <property type="entry name" value="Multidrug ABC transporter ATP-binding protein"/>
    <property type="match status" value="1"/>
</dbReference>
<dbReference type="PROSITE" id="PS50893">
    <property type="entry name" value="ABC_TRANSPORTER_2"/>
    <property type="match status" value="1"/>
</dbReference>
<keyword evidence="8 9" id="KW-0472">Membrane</keyword>
<feature type="transmembrane region" description="Helical" evidence="9">
    <location>
        <begin position="123"/>
        <end position="149"/>
    </location>
</feature>
<dbReference type="SMART" id="SM00382">
    <property type="entry name" value="AAA"/>
    <property type="match status" value="1"/>
</dbReference>
<keyword evidence="4 9" id="KW-0812">Transmembrane</keyword>
<keyword evidence="2" id="KW-0813">Transport</keyword>
<evidence type="ECO:0000256" key="9">
    <source>
        <dbReference type="SAM" id="Phobius"/>
    </source>
</evidence>
<feature type="transmembrane region" description="Helical" evidence="9">
    <location>
        <begin position="155"/>
        <end position="171"/>
    </location>
</feature>
<dbReference type="CDD" id="cd18542">
    <property type="entry name" value="ABC_6TM_YknU_like"/>
    <property type="match status" value="1"/>
</dbReference>
<dbReference type="InterPro" id="IPR036640">
    <property type="entry name" value="ABC1_TM_sf"/>
</dbReference>
<dbReference type="InterPro" id="IPR039421">
    <property type="entry name" value="Type_1_exporter"/>
</dbReference>
<keyword evidence="5" id="KW-0547">Nucleotide-binding</keyword>
<protein>
    <submittedName>
        <fullName evidence="12">ABC transporter ATP-binding protein</fullName>
    </submittedName>
</protein>
<evidence type="ECO:0000259" key="10">
    <source>
        <dbReference type="PROSITE" id="PS50893"/>
    </source>
</evidence>
<dbReference type="InterPro" id="IPR011527">
    <property type="entry name" value="ABC1_TM_dom"/>
</dbReference>
<dbReference type="PROSITE" id="PS50929">
    <property type="entry name" value="ABC_TM1F"/>
    <property type="match status" value="1"/>
</dbReference>
<dbReference type="PANTHER" id="PTHR24221:SF654">
    <property type="entry name" value="ATP-BINDING CASSETTE SUB-FAMILY B MEMBER 6"/>
    <property type="match status" value="1"/>
</dbReference>
<organism evidence="12">
    <name type="scientific">Dictyoglomus thermophilum</name>
    <dbReference type="NCBI Taxonomy" id="14"/>
    <lineage>
        <taxon>Bacteria</taxon>
        <taxon>Pseudomonadati</taxon>
        <taxon>Dictyoglomota</taxon>
        <taxon>Dictyoglomia</taxon>
        <taxon>Dictyoglomales</taxon>
        <taxon>Dictyoglomaceae</taxon>
        <taxon>Dictyoglomus</taxon>
    </lineage>
</organism>
<keyword evidence="3" id="KW-1003">Cell membrane</keyword>
<accession>A0A7V3ZHJ7</accession>
<dbReference type="GO" id="GO:0016887">
    <property type="term" value="F:ATP hydrolysis activity"/>
    <property type="evidence" value="ECO:0007669"/>
    <property type="project" value="InterPro"/>
</dbReference>
<dbReference type="Pfam" id="PF00664">
    <property type="entry name" value="ABC_membrane"/>
    <property type="match status" value="1"/>
</dbReference>
<dbReference type="GO" id="GO:0005886">
    <property type="term" value="C:plasma membrane"/>
    <property type="evidence" value="ECO:0007669"/>
    <property type="project" value="UniProtKB-SubCell"/>
</dbReference>
<dbReference type="GO" id="GO:0034040">
    <property type="term" value="F:ATPase-coupled lipid transmembrane transporter activity"/>
    <property type="evidence" value="ECO:0007669"/>
    <property type="project" value="TreeGrafter"/>
</dbReference>
<dbReference type="GO" id="GO:0005524">
    <property type="term" value="F:ATP binding"/>
    <property type="evidence" value="ECO:0007669"/>
    <property type="project" value="UniProtKB-KW"/>
</dbReference>
<evidence type="ECO:0000256" key="3">
    <source>
        <dbReference type="ARBA" id="ARBA00022475"/>
    </source>
</evidence>
<dbReference type="Gene3D" id="1.20.1560.10">
    <property type="entry name" value="ABC transporter type 1, transmembrane domain"/>
    <property type="match status" value="1"/>
</dbReference>
<dbReference type="SUPFAM" id="SSF52540">
    <property type="entry name" value="P-loop containing nucleoside triphosphate hydrolases"/>
    <property type="match status" value="1"/>
</dbReference>
<reference evidence="12" key="1">
    <citation type="journal article" date="2020" name="mSystems">
        <title>Genome- and Community-Level Interaction Insights into Carbon Utilization and Element Cycling Functions of Hydrothermarchaeota in Hydrothermal Sediment.</title>
        <authorList>
            <person name="Zhou Z."/>
            <person name="Liu Y."/>
            <person name="Xu W."/>
            <person name="Pan J."/>
            <person name="Luo Z.H."/>
            <person name="Li M."/>
        </authorList>
    </citation>
    <scope>NUCLEOTIDE SEQUENCE [LARGE SCALE GENOMIC DNA]</scope>
    <source>
        <strain evidence="12">SpSt-70</strain>
    </source>
</reference>
<dbReference type="InterPro" id="IPR003593">
    <property type="entry name" value="AAA+_ATPase"/>
</dbReference>
<comment type="caution">
    <text evidence="12">The sequence shown here is derived from an EMBL/GenBank/DDBJ whole genome shotgun (WGS) entry which is preliminary data.</text>
</comment>
<comment type="subcellular location">
    <subcellularLocation>
        <location evidence="1">Cell membrane</location>
        <topology evidence="1">Multi-pass membrane protein</topology>
    </subcellularLocation>
</comment>
<dbReference type="OMA" id="ASMDRMF"/>
<evidence type="ECO:0000256" key="7">
    <source>
        <dbReference type="ARBA" id="ARBA00022989"/>
    </source>
</evidence>
<feature type="transmembrane region" description="Helical" evidence="9">
    <location>
        <begin position="51"/>
        <end position="72"/>
    </location>
</feature>
<dbReference type="EMBL" id="DTDV01000006">
    <property type="protein sequence ID" value="HGK23123.1"/>
    <property type="molecule type" value="Genomic_DNA"/>
</dbReference>
<dbReference type="InterPro" id="IPR003439">
    <property type="entry name" value="ABC_transporter-like_ATP-bd"/>
</dbReference>
<dbReference type="InterPro" id="IPR027417">
    <property type="entry name" value="P-loop_NTPase"/>
</dbReference>
<feature type="domain" description="ABC transmembrane type-1" evidence="11">
    <location>
        <begin position="18"/>
        <end position="298"/>
    </location>
</feature>
<dbReference type="RefSeq" id="WP_012548649.1">
    <property type="nucleotide sequence ID" value="NZ_VTFL01000002.1"/>
</dbReference>
<evidence type="ECO:0000256" key="4">
    <source>
        <dbReference type="ARBA" id="ARBA00022692"/>
    </source>
</evidence>
<evidence type="ECO:0000313" key="12">
    <source>
        <dbReference type="EMBL" id="HGK23123.1"/>
    </source>
</evidence>
<dbReference type="AlphaFoldDB" id="A0A7V3ZHJ7"/>
<evidence type="ECO:0000256" key="1">
    <source>
        <dbReference type="ARBA" id="ARBA00004651"/>
    </source>
</evidence>
<keyword evidence="6 12" id="KW-0067">ATP-binding</keyword>
<evidence type="ECO:0000259" key="11">
    <source>
        <dbReference type="PROSITE" id="PS50929"/>
    </source>
</evidence>
<evidence type="ECO:0000256" key="6">
    <source>
        <dbReference type="ARBA" id="ARBA00022840"/>
    </source>
</evidence>
<dbReference type="Gene3D" id="3.40.50.300">
    <property type="entry name" value="P-loop containing nucleotide triphosphate hydrolases"/>
    <property type="match status" value="1"/>
</dbReference>
<dbReference type="PROSITE" id="PS00211">
    <property type="entry name" value="ABC_TRANSPORTER_1"/>
    <property type="match status" value="1"/>
</dbReference>
<proteinExistence type="predicted"/>
<evidence type="ECO:0000256" key="5">
    <source>
        <dbReference type="ARBA" id="ARBA00022741"/>
    </source>
</evidence>
<feature type="transmembrane region" description="Helical" evidence="9">
    <location>
        <begin position="12"/>
        <end position="31"/>
    </location>
</feature>
<dbReference type="SUPFAM" id="SSF90123">
    <property type="entry name" value="ABC transporter transmembrane region"/>
    <property type="match status" value="1"/>
</dbReference>
<feature type="transmembrane region" description="Helical" evidence="9">
    <location>
        <begin position="245"/>
        <end position="264"/>
    </location>
</feature>
<evidence type="ECO:0000256" key="8">
    <source>
        <dbReference type="ARBA" id="ARBA00023136"/>
    </source>
</evidence>
<keyword evidence="7 9" id="KW-1133">Transmembrane helix</keyword>
<feature type="domain" description="ABC transporter" evidence="10">
    <location>
        <begin position="332"/>
        <end position="566"/>
    </location>
</feature>
<name>A0A7V3ZHJ7_DICTH</name>
<dbReference type="GO" id="GO:0140359">
    <property type="term" value="F:ABC-type transporter activity"/>
    <property type="evidence" value="ECO:0007669"/>
    <property type="project" value="InterPro"/>
</dbReference>
<dbReference type="PANTHER" id="PTHR24221">
    <property type="entry name" value="ATP-BINDING CASSETTE SUB-FAMILY B"/>
    <property type="match status" value="1"/>
</dbReference>
<dbReference type="Pfam" id="PF00005">
    <property type="entry name" value="ABC_tran"/>
    <property type="match status" value="1"/>
</dbReference>